<evidence type="ECO:0000313" key="4">
    <source>
        <dbReference type="EMBL" id="TYK31983.1"/>
    </source>
</evidence>
<comment type="caution">
    <text evidence="4">The sequence shown here is derived from an EMBL/GenBank/DDBJ whole genome shotgun (WGS) entry which is preliminary data.</text>
</comment>
<protein>
    <submittedName>
        <fullName evidence="4">DUF4974 domain-containing protein</fullName>
    </submittedName>
</protein>
<dbReference type="AlphaFoldDB" id="A0A5D3EF83"/>
<dbReference type="RefSeq" id="WP_148726596.1">
    <property type="nucleotide sequence ID" value="NZ_CP197398.1"/>
</dbReference>
<keyword evidence="5" id="KW-1185">Reference proteome</keyword>
<proteinExistence type="predicted"/>
<evidence type="ECO:0000313" key="5">
    <source>
        <dbReference type="Proteomes" id="UP000324383"/>
    </source>
</evidence>
<dbReference type="PIRSF" id="PIRSF018266">
    <property type="entry name" value="FecR"/>
    <property type="match status" value="1"/>
</dbReference>
<dbReference type="InterPro" id="IPR032508">
    <property type="entry name" value="FecR_C"/>
</dbReference>
<dbReference type="Pfam" id="PF04773">
    <property type="entry name" value="FecR"/>
    <property type="match status" value="1"/>
</dbReference>
<name>A0A5D3EF83_9BACE</name>
<dbReference type="Gene3D" id="2.60.120.1440">
    <property type="match status" value="1"/>
</dbReference>
<dbReference type="PANTHER" id="PTHR30273:SF2">
    <property type="entry name" value="PROTEIN FECR"/>
    <property type="match status" value="1"/>
</dbReference>
<dbReference type="Proteomes" id="UP000324383">
    <property type="component" value="Unassembled WGS sequence"/>
</dbReference>
<reference evidence="4 5" key="1">
    <citation type="submission" date="2019-07" db="EMBL/GenBank/DDBJ databases">
        <title>Draft Genome Sequences of Bacteroides pyogenes Strains Isolated from the Uterus Holstein Dairy Cows with Metritis.</title>
        <authorList>
            <person name="Cunha F."/>
            <person name="Galvao K.N."/>
            <person name="Jeon S.J."/>
            <person name="Jeong K.C."/>
        </authorList>
    </citation>
    <scope>NUCLEOTIDE SEQUENCE [LARGE SCALE GENOMIC DNA]</scope>
    <source>
        <strain evidence="4 5">KG-31</strain>
    </source>
</reference>
<dbReference type="EMBL" id="VKLW01000045">
    <property type="protein sequence ID" value="TYK31983.1"/>
    <property type="molecule type" value="Genomic_DNA"/>
</dbReference>
<feature type="domain" description="FecR protein" evidence="2">
    <location>
        <begin position="105"/>
        <end position="190"/>
    </location>
</feature>
<gene>
    <name evidence="4" type="ORF">FNJ60_14105</name>
</gene>
<keyword evidence="1" id="KW-1133">Transmembrane helix</keyword>
<evidence type="ECO:0000259" key="3">
    <source>
        <dbReference type="Pfam" id="PF16344"/>
    </source>
</evidence>
<keyword evidence="1" id="KW-0812">Transmembrane</keyword>
<keyword evidence="1" id="KW-0472">Membrane</keyword>
<sequence>MHTEEKNNKIKKRKADALIESIRLQSSRPGEEYSAERSFSRLMERINAIDRPEDIFRLRARYYRKWLVAATVSLLIALSGWLYTALTPEAVPALIVQSNHTGLVQNVTLPDGTAIKLNNRSKLIYPERFSGKKREVFLEGEAYFDVEHDKKHPFVVHAGSLKIKVLGTKFTVNANSTLPQITATLLEGSIDVSNDKQSILMKPNQQLTYDIGQNSMKLADLTDTADEIRWTKNVWVLSGTPLLDICRRLEQLFDVKFIIMNDELINKSFTGEFYTNESLESILEIMRISTSLKYERRGKNIILK</sequence>
<dbReference type="InterPro" id="IPR012373">
    <property type="entry name" value="Ferrdict_sens_TM"/>
</dbReference>
<feature type="transmembrane region" description="Helical" evidence="1">
    <location>
        <begin position="66"/>
        <end position="86"/>
    </location>
</feature>
<dbReference type="PANTHER" id="PTHR30273">
    <property type="entry name" value="PERIPLASMIC SIGNAL SENSOR AND SIGMA FACTOR ACTIVATOR FECR-RELATED"/>
    <property type="match status" value="1"/>
</dbReference>
<feature type="domain" description="Protein FecR C-terminal" evidence="3">
    <location>
        <begin position="236"/>
        <end position="303"/>
    </location>
</feature>
<dbReference type="GO" id="GO:0016989">
    <property type="term" value="F:sigma factor antagonist activity"/>
    <property type="evidence" value="ECO:0007669"/>
    <property type="project" value="TreeGrafter"/>
</dbReference>
<organism evidence="4 5">
    <name type="scientific">Bacteroides pyogenes</name>
    <dbReference type="NCBI Taxonomy" id="310300"/>
    <lineage>
        <taxon>Bacteria</taxon>
        <taxon>Pseudomonadati</taxon>
        <taxon>Bacteroidota</taxon>
        <taxon>Bacteroidia</taxon>
        <taxon>Bacteroidales</taxon>
        <taxon>Bacteroidaceae</taxon>
        <taxon>Bacteroides</taxon>
    </lineage>
</organism>
<dbReference type="Pfam" id="PF16344">
    <property type="entry name" value="FecR_C"/>
    <property type="match status" value="1"/>
</dbReference>
<evidence type="ECO:0000259" key="2">
    <source>
        <dbReference type="Pfam" id="PF04773"/>
    </source>
</evidence>
<dbReference type="InterPro" id="IPR006860">
    <property type="entry name" value="FecR"/>
</dbReference>
<dbReference type="Gene3D" id="3.55.50.30">
    <property type="match status" value="1"/>
</dbReference>
<accession>A0A5D3EF83</accession>
<evidence type="ECO:0000256" key="1">
    <source>
        <dbReference type="SAM" id="Phobius"/>
    </source>
</evidence>